<keyword evidence="11" id="KW-1185">Reference proteome</keyword>
<protein>
    <submittedName>
        <fullName evidence="10">Reverse transcriptase domain-containing protein</fullName>
    </submittedName>
</protein>
<keyword evidence="2" id="KW-0548">Nucleotidyltransferase</keyword>
<accession>A0ABQ4Y7R9</accession>
<sequence>MNNSVTIAYRFEITLQLCFFDGSKPGNNDEHQPRLSNFFKNFDSNSGDDLCYQDEIEDFVVYCDASNQGLGCVLMQRGKTWRHYLYGTKSVIYTDHIRRQHIFDQKELNMRQRRWIELFSDYECKICYHPGKANVVADALTLCEAFKQENVFAERLHRLDQQMERKEYRNLYFMDRMWVPLVGDVRMVILNKDHKSKYFVHPKADKMYHDLRDMYWWPRMKRDISIYVSKCLTCAKVKTAHQRHSGLLQQPEIPKWKWDKITMDLITKLPSKEKLARLYIDVIVARHGVPVSIILDRDGRFTSHFWQMVQKALGTRLELSTAYHPQTDGQNSQTAQKIDFRGYVKGVHYRFWWSPVLWAKIGEGSLIGPELLLEMIDKVLLIKEKLKVARDHQKNYADKRRKPLKFKVGPFEILERIGLVAYRLRLHEELSSVYDTFHVSNLKKCLADANLHVSLDEIEVDKTLCFVEEPVEIIE</sequence>
<evidence type="ECO:0000256" key="2">
    <source>
        <dbReference type="ARBA" id="ARBA00022695"/>
    </source>
</evidence>
<feature type="domain" description="Reverse transcriptase RNase H-like" evidence="7">
    <location>
        <begin position="79"/>
        <end position="122"/>
    </location>
</feature>
<dbReference type="InterPro" id="IPR041588">
    <property type="entry name" value="Integrase_H2C2"/>
</dbReference>
<dbReference type="InterPro" id="IPR012337">
    <property type="entry name" value="RNaseH-like_sf"/>
</dbReference>
<dbReference type="Pfam" id="PF24626">
    <property type="entry name" value="SH3_Tf2-1"/>
    <property type="match status" value="1"/>
</dbReference>
<comment type="caution">
    <text evidence="10">The sequence shown here is derived from an EMBL/GenBank/DDBJ whole genome shotgun (WGS) entry which is preliminary data.</text>
</comment>
<name>A0ABQ4Y7R9_9ASTR</name>
<evidence type="ECO:0000259" key="8">
    <source>
        <dbReference type="Pfam" id="PF17921"/>
    </source>
</evidence>
<evidence type="ECO:0000256" key="1">
    <source>
        <dbReference type="ARBA" id="ARBA00022679"/>
    </source>
</evidence>
<dbReference type="InterPro" id="IPR036397">
    <property type="entry name" value="RNaseH_sf"/>
</dbReference>
<keyword evidence="1" id="KW-0808">Transferase</keyword>
<evidence type="ECO:0000259" key="9">
    <source>
        <dbReference type="Pfam" id="PF24626"/>
    </source>
</evidence>
<dbReference type="SUPFAM" id="SSF53098">
    <property type="entry name" value="Ribonuclease H-like"/>
    <property type="match status" value="1"/>
</dbReference>
<keyword evidence="6 10" id="KW-0695">RNA-directed DNA polymerase</keyword>
<dbReference type="Proteomes" id="UP001151760">
    <property type="component" value="Unassembled WGS sequence"/>
</dbReference>
<dbReference type="GO" id="GO:0003964">
    <property type="term" value="F:RNA-directed DNA polymerase activity"/>
    <property type="evidence" value="ECO:0007669"/>
    <property type="project" value="UniProtKB-KW"/>
</dbReference>
<evidence type="ECO:0000313" key="10">
    <source>
        <dbReference type="EMBL" id="GJS72972.1"/>
    </source>
</evidence>
<dbReference type="Pfam" id="PF17921">
    <property type="entry name" value="Integrase_H2C2"/>
    <property type="match status" value="1"/>
</dbReference>
<dbReference type="EMBL" id="BQNB010010119">
    <property type="protein sequence ID" value="GJS72972.1"/>
    <property type="molecule type" value="Genomic_DNA"/>
</dbReference>
<evidence type="ECO:0000256" key="6">
    <source>
        <dbReference type="ARBA" id="ARBA00022918"/>
    </source>
</evidence>
<dbReference type="Gene3D" id="3.30.420.10">
    <property type="entry name" value="Ribonuclease H-like superfamily/Ribonuclease H"/>
    <property type="match status" value="1"/>
</dbReference>
<feature type="domain" description="Tf2-1-like SH3-like" evidence="9">
    <location>
        <begin position="393"/>
        <end position="445"/>
    </location>
</feature>
<keyword evidence="3" id="KW-0540">Nuclease</keyword>
<dbReference type="PANTHER" id="PTHR34072:SF52">
    <property type="entry name" value="RIBONUCLEASE H"/>
    <property type="match status" value="1"/>
</dbReference>
<evidence type="ECO:0000259" key="7">
    <source>
        <dbReference type="Pfam" id="PF17917"/>
    </source>
</evidence>
<evidence type="ECO:0000313" key="11">
    <source>
        <dbReference type="Proteomes" id="UP001151760"/>
    </source>
</evidence>
<reference evidence="10" key="2">
    <citation type="submission" date="2022-01" db="EMBL/GenBank/DDBJ databases">
        <authorList>
            <person name="Yamashiro T."/>
            <person name="Shiraishi A."/>
            <person name="Satake H."/>
            <person name="Nakayama K."/>
        </authorList>
    </citation>
    <scope>NUCLEOTIDE SEQUENCE</scope>
</reference>
<feature type="domain" description="Integrase zinc-binding" evidence="8">
    <location>
        <begin position="186"/>
        <end position="239"/>
    </location>
</feature>
<keyword evidence="4" id="KW-0255">Endonuclease</keyword>
<evidence type="ECO:0000256" key="3">
    <source>
        <dbReference type="ARBA" id="ARBA00022722"/>
    </source>
</evidence>
<dbReference type="PANTHER" id="PTHR34072">
    <property type="entry name" value="ENZYMATIC POLYPROTEIN-RELATED"/>
    <property type="match status" value="1"/>
</dbReference>
<dbReference type="Gene3D" id="1.10.340.70">
    <property type="match status" value="1"/>
</dbReference>
<dbReference type="InterPro" id="IPR043502">
    <property type="entry name" value="DNA/RNA_pol_sf"/>
</dbReference>
<gene>
    <name evidence="10" type="ORF">Tco_0705813</name>
</gene>
<keyword evidence="5" id="KW-0378">Hydrolase</keyword>
<dbReference type="Pfam" id="PF17917">
    <property type="entry name" value="RT_RNaseH"/>
    <property type="match status" value="1"/>
</dbReference>
<dbReference type="InterPro" id="IPR041373">
    <property type="entry name" value="RT_RNaseH"/>
</dbReference>
<reference evidence="10" key="1">
    <citation type="journal article" date="2022" name="Int. J. Mol. Sci.">
        <title>Draft Genome of Tanacetum Coccineum: Genomic Comparison of Closely Related Tanacetum-Family Plants.</title>
        <authorList>
            <person name="Yamashiro T."/>
            <person name="Shiraishi A."/>
            <person name="Nakayama K."/>
            <person name="Satake H."/>
        </authorList>
    </citation>
    <scope>NUCLEOTIDE SEQUENCE</scope>
</reference>
<proteinExistence type="predicted"/>
<dbReference type="InterPro" id="IPR056924">
    <property type="entry name" value="SH3_Tf2-1"/>
</dbReference>
<dbReference type="SUPFAM" id="SSF56672">
    <property type="entry name" value="DNA/RNA polymerases"/>
    <property type="match status" value="1"/>
</dbReference>
<organism evidence="10 11">
    <name type="scientific">Tanacetum coccineum</name>
    <dbReference type="NCBI Taxonomy" id="301880"/>
    <lineage>
        <taxon>Eukaryota</taxon>
        <taxon>Viridiplantae</taxon>
        <taxon>Streptophyta</taxon>
        <taxon>Embryophyta</taxon>
        <taxon>Tracheophyta</taxon>
        <taxon>Spermatophyta</taxon>
        <taxon>Magnoliopsida</taxon>
        <taxon>eudicotyledons</taxon>
        <taxon>Gunneridae</taxon>
        <taxon>Pentapetalae</taxon>
        <taxon>asterids</taxon>
        <taxon>campanulids</taxon>
        <taxon>Asterales</taxon>
        <taxon>Asteraceae</taxon>
        <taxon>Asteroideae</taxon>
        <taxon>Anthemideae</taxon>
        <taxon>Anthemidinae</taxon>
        <taxon>Tanacetum</taxon>
    </lineage>
</organism>
<dbReference type="CDD" id="cd09274">
    <property type="entry name" value="RNase_HI_RT_Ty3"/>
    <property type="match status" value="1"/>
</dbReference>
<evidence type="ECO:0000256" key="5">
    <source>
        <dbReference type="ARBA" id="ARBA00022801"/>
    </source>
</evidence>
<evidence type="ECO:0000256" key="4">
    <source>
        <dbReference type="ARBA" id="ARBA00022759"/>
    </source>
</evidence>